<feature type="transmembrane region" description="Helical" evidence="2">
    <location>
        <begin position="661"/>
        <end position="681"/>
    </location>
</feature>
<comment type="caution">
    <text evidence="3">The sequence shown here is derived from an EMBL/GenBank/DDBJ whole genome shotgun (WGS) entry which is preliminary data.</text>
</comment>
<evidence type="ECO:0000313" key="4">
    <source>
        <dbReference type="Proteomes" id="UP001303647"/>
    </source>
</evidence>
<feature type="transmembrane region" description="Helical" evidence="2">
    <location>
        <begin position="727"/>
        <end position="749"/>
    </location>
</feature>
<keyword evidence="2" id="KW-0472">Membrane</keyword>
<dbReference type="PANTHER" id="PTHR37544">
    <property type="entry name" value="SPRAY-RELATED"/>
    <property type="match status" value="1"/>
</dbReference>
<dbReference type="InterPro" id="IPR021840">
    <property type="entry name" value="DUF3433"/>
</dbReference>
<feature type="transmembrane region" description="Helical" evidence="2">
    <location>
        <begin position="42"/>
        <end position="63"/>
    </location>
</feature>
<sequence>MRRDIGSESQSYSHSCDLFHQASPVLVDAELPWRPRYLRRRVLGCFAGVFALILIAIETLLAVSNKNYGIASSSADLHYLWTYGPTAFLTLVAALWSRSEYQSKLVAPWVRLSTHPSSSHAKHTLLLDYLSDFQLYAVFKSLRNRDFTVSLTSTVAILIKVLIVISTGLISLSWTQVYYSSWPVTIQDRFVDNPARLSHAGTLAYFVTQGLANQNLTYPEGISAEYAFQSVGHGPPSTAETAVTVDGFGNSLDCQPVELILRGAAPPDPHYSDQVMNLTVKSPSCTMQNLKLHPAPVWLCRNEDSCDVQFARFVETRCDGIKGDSGRRILVMSGNLTYSLDKSVTLKDYTGQGKRHPYLSKLVQSAQMLCVPTYGITKVNVVRNGTQTLNVTAVPGASRRTLDSITAWNLMDAHYSSFNGGSLDPSRIYGKTIEVGGITVDVDDQMGFALPMLLAPDQSPSALVDQKTLQQLATGYYAQPASIPSEASVIMLGDRLVIRSWAAQWMAGLSAICIALVVIAAFLVPRRGILPCSPATLPGMASLVGHSPNLLAMLRFAGAADAKNLGRPLLNSTFRSGVVIDPVSSRPRFTILTQLKKTDRKSLTFPQISSRHKHPGVLHPTFRLALCLFLVMLIVTLELTLRKSDKDGGLGDVGEDSYIHYTWTAVPAVAFGALSMLFSTVDFQVRSLAPYVALRNGVSAKTYSTLDLMDMSVPRTMFREIKFGNPGALAATTAFLVASVFTIFSASLFQSLAMPEMVPITLRAVRSFDIRQYDAEQGNAIASLVFASNYSFPRFTYDNLAFPDLTPTHPLPIDSAFNESTVLIDAVVPAVRATLQCRVYDSSDITTNLTLDYSIPFSDYDNPLGINIRGEECGRSEDLEEYAYNNILSTYPNTTYFGLGDGTSVISNVQGCSNVLYTWGKLDYTAKPIIQHITAVGCNETVQTLSVNATFVGTNLTIDAGNPPVPLENTAHPSTIQDLNIDSPYLHLAHPGAGDEGAVLDAFFAMLTTSPWAVPLASLGNPAATDAILAAIKHHHGIIQAQSFAQRMSPSNATNTTIPQPDDYVPPSPYSRRDGRANIPRQETQQITDDVPRYRGTASTPPFSGRRHVAQDRASTRVLQALLGVAAALVLTGWACMRGTDALPRRPTTVASVTALVAGGNLFEKEFSRGLWEAKAADLNGVRFWMGWGTVTDWEGREVGGGENEAGVSRFGIFVIRSEDEKGDSGWGTTK</sequence>
<keyword evidence="4" id="KW-1185">Reference proteome</keyword>
<evidence type="ECO:0000256" key="1">
    <source>
        <dbReference type="SAM" id="MobiDB-lite"/>
    </source>
</evidence>
<feature type="compositionally biased region" description="Polar residues" evidence="1">
    <location>
        <begin position="1050"/>
        <end position="1059"/>
    </location>
</feature>
<dbReference type="Pfam" id="PF11915">
    <property type="entry name" value="DUF3433"/>
    <property type="match status" value="2"/>
</dbReference>
<name>A0AAN7CQK0_9PEZI</name>
<dbReference type="EMBL" id="MU857701">
    <property type="protein sequence ID" value="KAK4245422.1"/>
    <property type="molecule type" value="Genomic_DNA"/>
</dbReference>
<proteinExistence type="predicted"/>
<dbReference type="AlphaFoldDB" id="A0AAN7CQK0"/>
<gene>
    <name evidence="3" type="ORF">C7999DRAFT_43023</name>
</gene>
<reference evidence="3" key="2">
    <citation type="submission" date="2023-05" db="EMBL/GenBank/DDBJ databases">
        <authorList>
            <consortium name="Lawrence Berkeley National Laboratory"/>
            <person name="Steindorff A."/>
            <person name="Hensen N."/>
            <person name="Bonometti L."/>
            <person name="Westerberg I."/>
            <person name="Brannstrom I.O."/>
            <person name="Guillou S."/>
            <person name="Cros-Aarteil S."/>
            <person name="Calhoun S."/>
            <person name="Haridas S."/>
            <person name="Kuo A."/>
            <person name="Mondo S."/>
            <person name="Pangilinan J."/>
            <person name="Riley R."/>
            <person name="Labutti K."/>
            <person name="Andreopoulos B."/>
            <person name="Lipzen A."/>
            <person name="Chen C."/>
            <person name="Yanf M."/>
            <person name="Daum C."/>
            <person name="Ng V."/>
            <person name="Clum A."/>
            <person name="Ohm R."/>
            <person name="Martin F."/>
            <person name="Silar P."/>
            <person name="Natvig D."/>
            <person name="Lalanne C."/>
            <person name="Gautier V."/>
            <person name="Ament-Velasquez S.L."/>
            <person name="Kruys A."/>
            <person name="Hutchinson M.I."/>
            <person name="Powell A.J."/>
            <person name="Barry K."/>
            <person name="Miller A.N."/>
            <person name="Grigoriev I.V."/>
            <person name="Debuchy R."/>
            <person name="Gladieux P."/>
            <person name="Thoren M.H."/>
            <person name="Johannesson H."/>
        </authorList>
    </citation>
    <scope>NUCLEOTIDE SEQUENCE</scope>
    <source>
        <strain evidence="3">CBS 359.72</strain>
    </source>
</reference>
<keyword evidence="2" id="KW-0812">Transmembrane</keyword>
<reference evidence="3" key="1">
    <citation type="journal article" date="2023" name="Mol. Phylogenet. Evol.">
        <title>Genome-scale phylogeny and comparative genomics of the fungal order Sordariales.</title>
        <authorList>
            <person name="Hensen N."/>
            <person name="Bonometti L."/>
            <person name="Westerberg I."/>
            <person name="Brannstrom I.O."/>
            <person name="Guillou S."/>
            <person name="Cros-Aarteil S."/>
            <person name="Calhoun S."/>
            <person name="Haridas S."/>
            <person name="Kuo A."/>
            <person name="Mondo S."/>
            <person name="Pangilinan J."/>
            <person name="Riley R."/>
            <person name="LaButti K."/>
            <person name="Andreopoulos B."/>
            <person name="Lipzen A."/>
            <person name="Chen C."/>
            <person name="Yan M."/>
            <person name="Daum C."/>
            <person name="Ng V."/>
            <person name="Clum A."/>
            <person name="Steindorff A."/>
            <person name="Ohm R.A."/>
            <person name="Martin F."/>
            <person name="Silar P."/>
            <person name="Natvig D.O."/>
            <person name="Lalanne C."/>
            <person name="Gautier V."/>
            <person name="Ament-Velasquez S.L."/>
            <person name="Kruys A."/>
            <person name="Hutchinson M.I."/>
            <person name="Powell A.J."/>
            <person name="Barry K."/>
            <person name="Miller A.N."/>
            <person name="Grigoriev I.V."/>
            <person name="Debuchy R."/>
            <person name="Gladieux P."/>
            <person name="Hiltunen Thoren M."/>
            <person name="Johannesson H."/>
        </authorList>
    </citation>
    <scope>NUCLEOTIDE SEQUENCE</scope>
    <source>
        <strain evidence="3">CBS 359.72</strain>
    </source>
</reference>
<evidence type="ECO:0000256" key="2">
    <source>
        <dbReference type="SAM" id="Phobius"/>
    </source>
</evidence>
<dbReference type="PANTHER" id="PTHR37544:SF1">
    <property type="entry name" value="PHOSPHORIBOSYLAMINOIMIDAZOLE-SUCCINOCARBOXAMIDE SYNTHASE"/>
    <property type="match status" value="1"/>
</dbReference>
<feature type="transmembrane region" description="Helical" evidence="2">
    <location>
        <begin position="505"/>
        <end position="524"/>
    </location>
</feature>
<dbReference type="Proteomes" id="UP001303647">
    <property type="component" value="Unassembled WGS sequence"/>
</dbReference>
<feature type="transmembrane region" description="Helical" evidence="2">
    <location>
        <begin position="149"/>
        <end position="174"/>
    </location>
</feature>
<keyword evidence="2" id="KW-1133">Transmembrane helix</keyword>
<feature type="region of interest" description="Disordered" evidence="1">
    <location>
        <begin position="1050"/>
        <end position="1077"/>
    </location>
</feature>
<evidence type="ECO:0000313" key="3">
    <source>
        <dbReference type="EMBL" id="KAK4245422.1"/>
    </source>
</evidence>
<organism evidence="3 4">
    <name type="scientific">Corynascus novoguineensis</name>
    <dbReference type="NCBI Taxonomy" id="1126955"/>
    <lineage>
        <taxon>Eukaryota</taxon>
        <taxon>Fungi</taxon>
        <taxon>Dikarya</taxon>
        <taxon>Ascomycota</taxon>
        <taxon>Pezizomycotina</taxon>
        <taxon>Sordariomycetes</taxon>
        <taxon>Sordariomycetidae</taxon>
        <taxon>Sordariales</taxon>
        <taxon>Chaetomiaceae</taxon>
        <taxon>Corynascus</taxon>
    </lineage>
</organism>
<protein>
    <submittedName>
        <fullName evidence="3">Uncharacterized protein</fullName>
    </submittedName>
</protein>
<accession>A0AAN7CQK0</accession>
<feature type="transmembrane region" description="Helical" evidence="2">
    <location>
        <begin position="78"/>
        <end position="96"/>
    </location>
</feature>
<feature type="transmembrane region" description="Helical" evidence="2">
    <location>
        <begin position="621"/>
        <end position="641"/>
    </location>
</feature>